<accession>A0ABS1CCH7</accession>
<sequence length="38" mass="4131">MSQGWKPQGGVAVVSQPENRGGMEFVELYIAPAIIQNK</sequence>
<comment type="caution">
    <text evidence="1">The sequence shown here is derived from an EMBL/GenBank/DDBJ whole genome shotgun (WGS) entry which is preliminary data.</text>
</comment>
<proteinExistence type="predicted"/>
<gene>
    <name evidence="1" type="ORF">CKO31_02450</name>
</gene>
<evidence type="ECO:0000313" key="1">
    <source>
        <dbReference type="EMBL" id="MBK1629616.1"/>
    </source>
</evidence>
<organism evidence="1 2">
    <name type="scientific">Thiohalocapsa halophila</name>
    <dbReference type="NCBI Taxonomy" id="69359"/>
    <lineage>
        <taxon>Bacteria</taxon>
        <taxon>Pseudomonadati</taxon>
        <taxon>Pseudomonadota</taxon>
        <taxon>Gammaproteobacteria</taxon>
        <taxon>Chromatiales</taxon>
        <taxon>Chromatiaceae</taxon>
        <taxon>Thiohalocapsa</taxon>
    </lineage>
</organism>
<evidence type="ECO:0000313" key="2">
    <source>
        <dbReference type="Proteomes" id="UP000748752"/>
    </source>
</evidence>
<dbReference type="EMBL" id="NRRV01000003">
    <property type="protein sequence ID" value="MBK1629616.1"/>
    <property type="molecule type" value="Genomic_DNA"/>
</dbReference>
<reference evidence="1 2" key="1">
    <citation type="journal article" date="2020" name="Microorganisms">
        <title>Osmotic Adaptation and Compatible Solute Biosynthesis of Phototrophic Bacteria as Revealed from Genome Analyses.</title>
        <authorList>
            <person name="Imhoff J.F."/>
            <person name="Rahn T."/>
            <person name="Kunzel S."/>
            <person name="Keller A."/>
            <person name="Neulinger S.C."/>
        </authorList>
    </citation>
    <scope>NUCLEOTIDE SEQUENCE [LARGE SCALE GENOMIC DNA]</scope>
    <source>
        <strain evidence="1 2">DSM 6210</strain>
    </source>
</reference>
<evidence type="ECO:0008006" key="3">
    <source>
        <dbReference type="Google" id="ProtNLM"/>
    </source>
</evidence>
<protein>
    <recommendedName>
        <fullName evidence="3">DUF1737 domain-containing protein</fullName>
    </recommendedName>
</protein>
<keyword evidence="2" id="KW-1185">Reference proteome</keyword>
<dbReference type="Proteomes" id="UP000748752">
    <property type="component" value="Unassembled WGS sequence"/>
</dbReference>
<name>A0ABS1CCH7_9GAMM</name>